<organism evidence="1 3">
    <name type="scientific">Chitinophaga oryzae</name>
    <dbReference type="NCBI Taxonomy" id="2725414"/>
    <lineage>
        <taxon>Bacteria</taxon>
        <taxon>Pseudomonadati</taxon>
        <taxon>Bacteroidota</taxon>
        <taxon>Chitinophagia</taxon>
        <taxon>Chitinophagales</taxon>
        <taxon>Chitinophagaceae</taxon>
        <taxon>Chitinophaga</taxon>
    </lineage>
</organism>
<protein>
    <submittedName>
        <fullName evidence="1">Uncharacterized protein</fullName>
    </submittedName>
</protein>
<dbReference type="EMBL" id="CP051204">
    <property type="protein sequence ID" value="QJB41405.1"/>
    <property type="molecule type" value="Genomic_DNA"/>
</dbReference>
<reference evidence="3 4" key="1">
    <citation type="submission" date="2020-04" db="EMBL/GenBank/DDBJ databases">
        <authorList>
            <person name="Kittiwongwattana C."/>
        </authorList>
    </citation>
    <scope>NUCLEOTIDE SEQUENCE [LARGE SCALE GENOMIC DNA]</scope>
    <source>
        <strain evidence="4">1303</strain>
        <strain evidence="3">1310</strain>
    </source>
</reference>
<reference evidence="1 4" key="2">
    <citation type="submission" date="2020-09" db="EMBL/GenBank/DDBJ databases">
        <authorList>
            <person name="Kittiwongwattana C."/>
        </authorList>
    </citation>
    <scope>NUCLEOTIDE SEQUENCE</scope>
    <source>
        <strain evidence="2 4">1303</strain>
        <strain evidence="1">1310</strain>
    </source>
</reference>
<name>A0AAE7DB14_9BACT</name>
<dbReference type="KEGG" id="coy:HF329_27760"/>
<evidence type="ECO:0000313" key="3">
    <source>
        <dbReference type="Proteomes" id="UP000502421"/>
    </source>
</evidence>
<gene>
    <name evidence="2" type="ORF">HF324_27620</name>
    <name evidence="1" type="ORF">HF329_27760</name>
</gene>
<evidence type="ECO:0000313" key="1">
    <source>
        <dbReference type="EMBL" id="QJB34894.1"/>
    </source>
</evidence>
<evidence type="ECO:0000313" key="4">
    <source>
        <dbReference type="Proteomes" id="UP000503144"/>
    </source>
</evidence>
<dbReference type="EMBL" id="CP051205">
    <property type="protein sequence ID" value="QJB34894.1"/>
    <property type="molecule type" value="Genomic_DNA"/>
</dbReference>
<dbReference type="RefSeq" id="WP_168809410.1">
    <property type="nucleotide sequence ID" value="NZ_CP051204.2"/>
</dbReference>
<proteinExistence type="predicted"/>
<keyword evidence="4" id="KW-1185">Reference proteome</keyword>
<dbReference type="AlphaFoldDB" id="A0AAE7DB14"/>
<dbReference type="Proteomes" id="UP000502421">
    <property type="component" value="Chromosome"/>
</dbReference>
<accession>A0AAE7DB14</accession>
<dbReference type="Proteomes" id="UP000503144">
    <property type="component" value="Chromosome"/>
</dbReference>
<evidence type="ECO:0000313" key="2">
    <source>
        <dbReference type="EMBL" id="QJB41405.1"/>
    </source>
</evidence>
<sequence length="164" mass="19292">MRTTFFYNPFDRLTESMIQFSVIMGEKYWIVQRFEWPGVPSGKGFMVSRYSKKENALVHYQHLQVGEGKMLDVSEDAEKLKALLQPGSEYHVFINTFQRGDWKKRMHSKYKKQFVSYITKQTNTTPLQGPVQVNLYFEYGRLMAEIHASEKEPVKIPVDQILKT</sequence>